<name>A0A8S9PPV0_BRACR</name>
<dbReference type="PANTHER" id="PTHR31871:SF42">
    <property type="entry name" value="LOB DOMAIN-CONTAINING PROTEIN"/>
    <property type="match status" value="1"/>
</dbReference>
<proteinExistence type="predicted"/>
<gene>
    <name evidence="1" type="ORF">F2Q69_00046602</name>
</gene>
<reference evidence="1" key="1">
    <citation type="submission" date="2019-12" db="EMBL/GenBank/DDBJ databases">
        <title>Genome sequencing and annotation of Brassica cretica.</title>
        <authorList>
            <person name="Studholme D.J."/>
            <person name="Sarris P."/>
        </authorList>
    </citation>
    <scope>NUCLEOTIDE SEQUENCE</scope>
    <source>
        <strain evidence="1">PFS-109/04</strain>
        <tissue evidence="1">Leaf</tissue>
    </source>
</reference>
<dbReference type="AlphaFoldDB" id="A0A8S9PPV0"/>
<comment type="caution">
    <text evidence="1">The sequence shown here is derived from an EMBL/GenBank/DDBJ whole genome shotgun (WGS) entry which is preliminary data.</text>
</comment>
<dbReference type="InterPro" id="IPR006476">
    <property type="entry name" value="CHP01589_pln"/>
</dbReference>
<sequence>WERLQEGNPDFFEEYYKRCEVARQIAAFNDLLAQQVDLMHKLREIELSNVAPGYNFSELLDFKSEVGNNE</sequence>
<protein>
    <submittedName>
        <fullName evidence="1">Uncharacterized protein</fullName>
    </submittedName>
</protein>
<evidence type="ECO:0000313" key="1">
    <source>
        <dbReference type="EMBL" id="KAF3521900.1"/>
    </source>
</evidence>
<feature type="non-terminal residue" evidence="1">
    <location>
        <position position="1"/>
    </location>
</feature>
<organism evidence="1 2">
    <name type="scientific">Brassica cretica</name>
    <name type="common">Mustard</name>
    <dbReference type="NCBI Taxonomy" id="69181"/>
    <lineage>
        <taxon>Eukaryota</taxon>
        <taxon>Viridiplantae</taxon>
        <taxon>Streptophyta</taxon>
        <taxon>Embryophyta</taxon>
        <taxon>Tracheophyta</taxon>
        <taxon>Spermatophyta</taxon>
        <taxon>Magnoliopsida</taxon>
        <taxon>eudicotyledons</taxon>
        <taxon>Gunneridae</taxon>
        <taxon>Pentapetalae</taxon>
        <taxon>rosids</taxon>
        <taxon>malvids</taxon>
        <taxon>Brassicales</taxon>
        <taxon>Brassicaceae</taxon>
        <taxon>Brassiceae</taxon>
        <taxon>Brassica</taxon>
    </lineage>
</organism>
<accession>A0A8S9PPV0</accession>
<dbReference type="Proteomes" id="UP000712600">
    <property type="component" value="Unassembled WGS sequence"/>
</dbReference>
<evidence type="ECO:0000313" key="2">
    <source>
        <dbReference type="Proteomes" id="UP000712600"/>
    </source>
</evidence>
<dbReference type="EMBL" id="QGKX02001347">
    <property type="protein sequence ID" value="KAF3521900.1"/>
    <property type="molecule type" value="Genomic_DNA"/>
</dbReference>
<dbReference type="PANTHER" id="PTHR31871">
    <property type="entry name" value="OS02G0137100 PROTEIN"/>
    <property type="match status" value="1"/>
</dbReference>